<comment type="function">
    <text evidence="8">Transfers the 4'-phosphopantetheine moiety from coenzyme A to a Ser of acyl-carrier-protein.</text>
</comment>
<reference evidence="11" key="1">
    <citation type="journal article" date="2019" name="Int. J. Syst. Evol. Microbiol.">
        <title>The Global Catalogue of Microorganisms (GCM) 10K type strain sequencing project: providing services to taxonomists for standard genome sequencing and annotation.</title>
        <authorList>
            <consortium name="The Broad Institute Genomics Platform"/>
            <consortium name="The Broad Institute Genome Sequencing Center for Infectious Disease"/>
            <person name="Wu L."/>
            <person name="Ma J."/>
        </authorList>
    </citation>
    <scope>NUCLEOTIDE SEQUENCE [LARGE SCALE GENOMIC DNA]</scope>
    <source>
        <strain evidence="11">KCTC 12848</strain>
    </source>
</reference>
<keyword evidence="7 8" id="KW-0275">Fatty acid biosynthesis</keyword>
<keyword evidence="2 8" id="KW-0808">Transferase</keyword>
<feature type="binding site" evidence="8">
    <location>
        <position position="8"/>
    </location>
    <ligand>
        <name>Mg(2+)</name>
        <dbReference type="ChEBI" id="CHEBI:18420"/>
    </ligand>
</feature>
<dbReference type="InterPro" id="IPR004568">
    <property type="entry name" value="Ppantetheine-prot_Trfase_dom"/>
</dbReference>
<keyword evidence="1 8" id="KW-0444">Lipid biosynthesis</keyword>
<comment type="caution">
    <text evidence="10">The sequence shown here is derived from an EMBL/GenBank/DDBJ whole genome shotgun (WGS) entry which is preliminary data.</text>
</comment>
<evidence type="ECO:0000256" key="3">
    <source>
        <dbReference type="ARBA" id="ARBA00022723"/>
    </source>
</evidence>
<evidence type="ECO:0000259" key="9">
    <source>
        <dbReference type="Pfam" id="PF01648"/>
    </source>
</evidence>
<keyword evidence="5 8" id="KW-0460">Magnesium</keyword>
<proteinExistence type="inferred from homology"/>
<dbReference type="NCBIfam" id="TIGR00516">
    <property type="entry name" value="acpS"/>
    <property type="match status" value="1"/>
</dbReference>
<keyword evidence="4 8" id="KW-0276">Fatty acid metabolism</keyword>
<name>A0ABW5EHD8_9GAMM</name>
<dbReference type="NCBIfam" id="TIGR00556">
    <property type="entry name" value="pantethn_trn"/>
    <property type="match status" value="1"/>
</dbReference>
<dbReference type="Pfam" id="PF01648">
    <property type="entry name" value="ACPS"/>
    <property type="match status" value="1"/>
</dbReference>
<dbReference type="InterPro" id="IPR037143">
    <property type="entry name" value="4-PPantetheinyl_Trfase_dom_sf"/>
</dbReference>
<sequence length="144" mass="15816">MIVSIGTDICSYTRVEAAWRRFGDRFVERVLCRGERAAFAELAIPNRAAYLCKRFAAKEALGKALGTGIGAGISWQHIEVRRRRGQGPQVFLSGEAQVRAERMGVDRIHLTLSDERDFALAFVVFEGGGTRDRRDPGSGESGSA</sequence>
<comment type="catalytic activity">
    <reaction evidence="8">
        <text>apo-[ACP] + CoA = holo-[ACP] + adenosine 3',5'-bisphosphate + H(+)</text>
        <dbReference type="Rhea" id="RHEA:12068"/>
        <dbReference type="Rhea" id="RHEA-COMP:9685"/>
        <dbReference type="Rhea" id="RHEA-COMP:9690"/>
        <dbReference type="ChEBI" id="CHEBI:15378"/>
        <dbReference type="ChEBI" id="CHEBI:29999"/>
        <dbReference type="ChEBI" id="CHEBI:57287"/>
        <dbReference type="ChEBI" id="CHEBI:58343"/>
        <dbReference type="ChEBI" id="CHEBI:64479"/>
        <dbReference type="EC" id="2.7.8.7"/>
    </reaction>
</comment>
<dbReference type="EC" id="2.7.8.7" evidence="8"/>
<evidence type="ECO:0000256" key="1">
    <source>
        <dbReference type="ARBA" id="ARBA00022516"/>
    </source>
</evidence>
<evidence type="ECO:0000256" key="4">
    <source>
        <dbReference type="ARBA" id="ARBA00022832"/>
    </source>
</evidence>
<dbReference type="InterPro" id="IPR002582">
    <property type="entry name" value="ACPS"/>
</dbReference>
<evidence type="ECO:0000256" key="7">
    <source>
        <dbReference type="ARBA" id="ARBA00023160"/>
    </source>
</evidence>
<accession>A0ABW5EHD8</accession>
<gene>
    <name evidence="8 10" type="primary">acpS</name>
    <name evidence="10" type="ORF">ACFSKX_14780</name>
</gene>
<organism evidence="10 11">
    <name type="scientific">Microbulbifer halophilus</name>
    <dbReference type="NCBI Taxonomy" id="453963"/>
    <lineage>
        <taxon>Bacteria</taxon>
        <taxon>Pseudomonadati</taxon>
        <taxon>Pseudomonadota</taxon>
        <taxon>Gammaproteobacteria</taxon>
        <taxon>Cellvibrionales</taxon>
        <taxon>Microbulbiferaceae</taxon>
        <taxon>Microbulbifer</taxon>
    </lineage>
</organism>
<comment type="similarity">
    <text evidence="8">Belongs to the P-Pant transferase superfamily. AcpS family.</text>
</comment>
<feature type="domain" description="4'-phosphopantetheinyl transferase" evidence="9">
    <location>
        <begin position="4"/>
        <end position="122"/>
    </location>
</feature>
<dbReference type="HAMAP" id="MF_00101">
    <property type="entry name" value="AcpS"/>
    <property type="match status" value="1"/>
</dbReference>
<evidence type="ECO:0000256" key="8">
    <source>
        <dbReference type="HAMAP-Rule" id="MF_00101"/>
    </source>
</evidence>
<dbReference type="RefSeq" id="WP_265721335.1">
    <property type="nucleotide sequence ID" value="NZ_JAPIVK010000010.1"/>
</dbReference>
<evidence type="ECO:0000256" key="2">
    <source>
        <dbReference type="ARBA" id="ARBA00022679"/>
    </source>
</evidence>
<comment type="cofactor">
    <cofactor evidence="8">
        <name>Mg(2+)</name>
        <dbReference type="ChEBI" id="CHEBI:18420"/>
    </cofactor>
</comment>
<dbReference type="InterPro" id="IPR008278">
    <property type="entry name" value="4-PPantetheinyl_Trfase_dom"/>
</dbReference>
<dbReference type="GO" id="GO:0008897">
    <property type="term" value="F:holo-[acyl-carrier-protein] synthase activity"/>
    <property type="evidence" value="ECO:0007669"/>
    <property type="project" value="UniProtKB-EC"/>
</dbReference>
<protein>
    <recommendedName>
        <fullName evidence="8">Holo-[acyl-carrier-protein] synthase</fullName>
        <shortName evidence="8">Holo-ACP synthase</shortName>
        <ecNumber evidence="8">2.7.8.7</ecNumber>
    </recommendedName>
    <alternativeName>
        <fullName evidence="8">4'-phosphopantetheinyl transferase AcpS</fullName>
    </alternativeName>
</protein>
<dbReference type="Gene3D" id="3.90.470.20">
    <property type="entry name" value="4'-phosphopantetheinyl transferase domain"/>
    <property type="match status" value="1"/>
</dbReference>
<keyword evidence="8" id="KW-0963">Cytoplasm</keyword>
<dbReference type="EMBL" id="JBHUJD010000021">
    <property type="protein sequence ID" value="MFD2311690.1"/>
    <property type="molecule type" value="Genomic_DNA"/>
</dbReference>
<evidence type="ECO:0000313" key="10">
    <source>
        <dbReference type="EMBL" id="MFD2311690.1"/>
    </source>
</evidence>
<dbReference type="SUPFAM" id="SSF56214">
    <property type="entry name" value="4'-phosphopantetheinyl transferase"/>
    <property type="match status" value="1"/>
</dbReference>
<evidence type="ECO:0000256" key="5">
    <source>
        <dbReference type="ARBA" id="ARBA00022842"/>
    </source>
</evidence>
<comment type="subcellular location">
    <subcellularLocation>
        <location evidence="8">Cytoplasm</location>
    </subcellularLocation>
</comment>
<feature type="binding site" evidence="8">
    <location>
        <position position="59"/>
    </location>
    <ligand>
        <name>Mg(2+)</name>
        <dbReference type="ChEBI" id="CHEBI:18420"/>
    </ligand>
</feature>
<keyword evidence="11" id="KW-1185">Reference proteome</keyword>
<keyword evidence="6 8" id="KW-0443">Lipid metabolism</keyword>
<evidence type="ECO:0000256" key="6">
    <source>
        <dbReference type="ARBA" id="ARBA00023098"/>
    </source>
</evidence>
<evidence type="ECO:0000313" key="11">
    <source>
        <dbReference type="Proteomes" id="UP001597425"/>
    </source>
</evidence>
<dbReference type="Proteomes" id="UP001597425">
    <property type="component" value="Unassembled WGS sequence"/>
</dbReference>
<keyword evidence="3 8" id="KW-0479">Metal-binding</keyword>